<evidence type="ECO:0000313" key="1">
    <source>
        <dbReference type="EMBL" id="AZP11901.1"/>
    </source>
</evidence>
<sequence>MTTQKLRGSEKLLSAWKNRTLSEESVREIAKALDESPAQVLAAKVIGGSDATGVQLSLSYSGDDVPRCGNDILFWFKWHHIHGGEMRPPRIIIDGTPFPDLVRMELDFGVTRVGLREDLNLPGQLNRELGLGH</sequence>
<dbReference type="Proteomes" id="UP000275663">
    <property type="component" value="Chromosome"/>
</dbReference>
<gene>
    <name evidence="1" type="ORF">EJN92_07730</name>
</gene>
<accession>A0A3Q9BRC3</accession>
<dbReference type="AlphaFoldDB" id="A0A3Q9BRC3"/>
<protein>
    <submittedName>
        <fullName evidence="1">Uncharacterized protein</fullName>
    </submittedName>
</protein>
<reference evidence="1 2" key="1">
    <citation type="journal article" date="2011" name="Int. J. Syst. Evol. Microbiol.">
        <title>Description of Undibacterium oligocarboniphilum sp. nov., isolated from purified water, and Undibacterium pigrum strain CCUG 49012 as the type strain of Undibacterium parvum sp. nov., and emended descriptions of the genus Undibacterium and the species Undibacterium pigrum.</title>
        <authorList>
            <person name="Eder W."/>
            <person name="Wanner G."/>
            <person name="Ludwig W."/>
            <person name="Busse H.J."/>
            <person name="Ziemke-Kageler F."/>
            <person name="Lang E."/>
        </authorList>
    </citation>
    <scope>NUCLEOTIDE SEQUENCE [LARGE SCALE GENOMIC DNA]</scope>
    <source>
        <strain evidence="1 2">DSM 23061</strain>
    </source>
</reference>
<evidence type="ECO:0000313" key="2">
    <source>
        <dbReference type="Proteomes" id="UP000275663"/>
    </source>
</evidence>
<organism evidence="1 2">
    <name type="scientific">Undibacterium parvum</name>
    <dbReference type="NCBI Taxonomy" id="401471"/>
    <lineage>
        <taxon>Bacteria</taxon>
        <taxon>Pseudomonadati</taxon>
        <taxon>Pseudomonadota</taxon>
        <taxon>Betaproteobacteria</taxon>
        <taxon>Burkholderiales</taxon>
        <taxon>Oxalobacteraceae</taxon>
        <taxon>Undibacterium</taxon>
    </lineage>
</organism>
<name>A0A3Q9BRC3_9BURK</name>
<dbReference type="KEGG" id="upv:EJN92_07730"/>
<proteinExistence type="predicted"/>
<dbReference type="EMBL" id="CP034464">
    <property type="protein sequence ID" value="AZP11901.1"/>
    <property type="molecule type" value="Genomic_DNA"/>
</dbReference>
<dbReference type="RefSeq" id="WP_126127283.1">
    <property type="nucleotide sequence ID" value="NZ_CP034464.1"/>
</dbReference>
<keyword evidence="2" id="KW-1185">Reference proteome</keyword>